<organism evidence="2 3">
    <name type="scientific">Ensete ventricosum</name>
    <name type="common">Abyssinian banana</name>
    <name type="synonym">Musa ensete</name>
    <dbReference type="NCBI Taxonomy" id="4639"/>
    <lineage>
        <taxon>Eukaryota</taxon>
        <taxon>Viridiplantae</taxon>
        <taxon>Streptophyta</taxon>
        <taxon>Embryophyta</taxon>
        <taxon>Tracheophyta</taxon>
        <taxon>Spermatophyta</taxon>
        <taxon>Magnoliopsida</taxon>
        <taxon>Liliopsida</taxon>
        <taxon>Zingiberales</taxon>
        <taxon>Musaceae</taxon>
        <taxon>Ensete</taxon>
    </lineage>
</organism>
<dbReference type="AlphaFoldDB" id="A0A427BA30"/>
<dbReference type="PANTHER" id="PTHR31963">
    <property type="entry name" value="RAS GUANINE NUCLEOTIDE EXCHANGE FACTOR K"/>
    <property type="match status" value="1"/>
</dbReference>
<evidence type="ECO:0000313" key="2">
    <source>
        <dbReference type="EMBL" id="RRT85380.1"/>
    </source>
</evidence>
<protein>
    <submittedName>
        <fullName evidence="2">Uncharacterized protein</fullName>
    </submittedName>
</protein>
<reference evidence="2 3" key="1">
    <citation type="journal article" date="2014" name="Agronomy (Basel)">
        <title>A Draft Genome Sequence for Ensete ventricosum, the Drought-Tolerant Tree Against Hunger.</title>
        <authorList>
            <person name="Harrison J."/>
            <person name="Moore K.A."/>
            <person name="Paszkiewicz K."/>
            <person name="Jones T."/>
            <person name="Grant M."/>
            <person name="Ambacheew D."/>
            <person name="Muzemil S."/>
            <person name="Studholme D.J."/>
        </authorList>
    </citation>
    <scope>NUCLEOTIDE SEQUENCE [LARGE SCALE GENOMIC DNA]</scope>
</reference>
<evidence type="ECO:0000256" key="1">
    <source>
        <dbReference type="SAM" id="Phobius"/>
    </source>
</evidence>
<gene>
    <name evidence="2" type="ORF">B296_00010166</name>
</gene>
<dbReference type="EMBL" id="AMZH03000125">
    <property type="protein sequence ID" value="RRT85380.1"/>
    <property type="molecule type" value="Genomic_DNA"/>
</dbReference>
<dbReference type="InterPro" id="IPR021924">
    <property type="entry name" value="DUF3537"/>
</dbReference>
<name>A0A427BA30_ENSVE</name>
<evidence type="ECO:0000313" key="3">
    <source>
        <dbReference type="Proteomes" id="UP000287651"/>
    </source>
</evidence>
<sequence>MSFQSCLSWMCIDQSDARHVVVSWSIFLLLGVFIPTTSHFILSCAPTHRAYDTVVQLSLTSISGLSYPYLSALVRRYGIRYFLDKLVRESKQVRKCYMDQLNRFYRLLSIFVMLCFAGEVAYKLWWYS</sequence>
<dbReference type="Proteomes" id="UP000287651">
    <property type="component" value="Unassembled WGS sequence"/>
</dbReference>
<keyword evidence="1" id="KW-0472">Membrane</keyword>
<dbReference type="Pfam" id="PF12056">
    <property type="entry name" value="DUF3537"/>
    <property type="match status" value="1"/>
</dbReference>
<feature type="transmembrane region" description="Helical" evidence="1">
    <location>
        <begin position="54"/>
        <end position="74"/>
    </location>
</feature>
<accession>A0A427BA30</accession>
<proteinExistence type="predicted"/>
<feature type="transmembrane region" description="Helical" evidence="1">
    <location>
        <begin position="21"/>
        <end position="42"/>
    </location>
</feature>
<keyword evidence="1" id="KW-0812">Transmembrane</keyword>
<dbReference type="PANTHER" id="PTHR31963:SF29">
    <property type="entry name" value="OS02G0566400 PROTEIN"/>
    <property type="match status" value="1"/>
</dbReference>
<keyword evidence="1" id="KW-1133">Transmembrane helix</keyword>
<feature type="transmembrane region" description="Helical" evidence="1">
    <location>
        <begin position="104"/>
        <end position="125"/>
    </location>
</feature>
<comment type="caution">
    <text evidence="2">The sequence shown here is derived from an EMBL/GenBank/DDBJ whole genome shotgun (WGS) entry which is preliminary data.</text>
</comment>